<protein>
    <submittedName>
        <fullName evidence="2">Glycoside hydrolase family 16 protein</fullName>
    </submittedName>
</protein>
<keyword evidence="3" id="KW-1185">Reference proteome</keyword>
<feature type="region of interest" description="Disordered" evidence="1">
    <location>
        <begin position="19"/>
        <end position="67"/>
    </location>
</feature>
<dbReference type="STRING" id="86259.A0A4Z1P316"/>
<dbReference type="GO" id="GO:0016787">
    <property type="term" value="F:hydrolase activity"/>
    <property type="evidence" value="ECO:0007669"/>
    <property type="project" value="UniProtKB-KW"/>
</dbReference>
<dbReference type="OrthoDB" id="4388755at2759"/>
<feature type="compositionally biased region" description="Low complexity" evidence="1">
    <location>
        <begin position="25"/>
        <end position="35"/>
    </location>
</feature>
<evidence type="ECO:0000313" key="3">
    <source>
        <dbReference type="Proteomes" id="UP000298493"/>
    </source>
</evidence>
<sequence length="264" mass="29300">MYKHTFTASSGLPRMLFLQPCLQKPSSNPSRSKPSSSPPFSVPLSQKVPQHPRKPPSTTTTPKTVPATADSTIPTYFLYHKFYHFRSLPLSPPPPLVTANQRFGTELAQDQSVLNSSAWNHDWEIQNWGKKNTTDAPVAMQNSAQSVFIVPLHPPTSLMYDLVNPDFSSHPQPRTRPSHLALHTTRLPTFQSVSEIDNLEKNLLHASIRFQARVITPDSNSPTTPASPDAVAGLFTFVDDNNESPNDMALHKPTLDPKFPPPPK</sequence>
<feature type="region of interest" description="Disordered" evidence="1">
    <location>
        <begin position="239"/>
        <end position="264"/>
    </location>
</feature>
<dbReference type="AlphaFoldDB" id="A0A4Z1P316"/>
<name>A0A4Z1P316_9PEZI</name>
<dbReference type="EMBL" id="SNSC02000009">
    <property type="protein sequence ID" value="TID21773.1"/>
    <property type="molecule type" value="Genomic_DNA"/>
</dbReference>
<gene>
    <name evidence="2" type="ORF">E6O75_ATG05168</name>
</gene>
<comment type="caution">
    <text evidence="2">The sequence shown here is derived from an EMBL/GenBank/DDBJ whole genome shotgun (WGS) entry which is preliminary data.</text>
</comment>
<evidence type="ECO:0000313" key="2">
    <source>
        <dbReference type="EMBL" id="TID21773.1"/>
    </source>
</evidence>
<dbReference type="Proteomes" id="UP000298493">
    <property type="component" value="Unassembled WGS sequence"/>
</dbReference>
<feature type="compositionally biased region" description="Low complexity" evidence="1">
    <location>
        <begin position="56"/>
        <end position="67"/>
    </location>
</feature>
<keyword evidence="2" id="KW-0378">Hydrolase</keyword>
<accession>A0A4Z1P316</accession>
<proteinExistence type="predicted"/>
<evidence type="ECO:0000256" key="1">
    <source>
        <dbReference type="SAM" id="MobiDB-lite"/>
    </source>
</evidence>
<reference evidence="2 3" key="1">
    <citation type="submission" date="2019-04" db="EMBL/GenBank/DDBJ databases">
        <title>High contiguity whole genome sequence and gene annotation resource for two Venturia nashicola isolates.</title>
        <authorList>
            <person name="Prokchorchik M."/>
            <person name="Won K."/>
            <person name="Lee Y."/>
            <person name="Choi E.D."/>
            <person name="Segonzac C."/>
            <person name="Sohn K.H."/>
        </authorList>
    </citation>
    <scope>NUCLEOTIDE SEQUENCE [LARGE SCALE GENOMIC DNA]</scope>
    <source>
        <strain evidence="2 3">PRI2</strain>
    </source>
</reference>
<organism evidence="2 3">
    <name type="scientific">Venturia nashicola</name>
    <dbReference type="NCBI Taxonomy" id="86259"/>
    <lineage>
        <taxon>Eukaryota</taxon>
        <taxon>Fungi</taxon>
        <taxon>Dikarya</taxon>
        <taxon>Ascomycota</taxon>
        <taxon>Pezizomycotina</taxon>
        <taxon>Dothideomycetes</taxon>
        <taxon>Pleosporomycetidae</taxon>
        <taxon>Venturiales</taxon>
        <taxon>Venturiaceae</taxon>
        <taxon>Venturia</taxon>
    </lineage>
</organism>